<dbReference type="AlphaFoldDB" id="A0A254NAQ5"/>
<sequence length="148" mass="16717">MGWCGTVPDEWASRVTEAEVPLGEAGLARMRQEAEILLMEEGYLHCSAKRLAGPFGDAWRTLWHVKEKDSEQWLVHASGLAVTPVYCAVEEDPVHKAWTLQLQSGDVYDLDREMRQRVGQKAWDRVHDQGWCLCVEMGYVPPLNGAAH</sequence>
<keyword evidence="2" id="KW-1185">Reference proteome</keyword>
<protein>
    <submittedName>
        <fullName evidence="1">Uncharacterized protein</fullName>
    </submittedName>
</protein>
<evidence type="ECO:0000313" key="2">
    <source>
        <dbReference type="Proteomes" id="UP000197446"/>
    </source>
</evidence>
<reference evidence="1 2" key="1">
    <citation type="journal article" date="2007" name="Int. J. Syst. Evol. Microbiol.">
        <title>Description of Pelomonas aquatica sp. nov. and Pelomonas puraquae sp. nov., isolated from industrial and haemodialysis water.</title>
        <authorList>
            <person name="Gomila M."/>
            <person name="Bowien B."/>
            <person name="Falsen E."/>
            <person name="Moore E.R."/>
            <person name="Lalucat J."/>
        </authorList>
    </citation>
    <scope>NUCLEOTIDE SEQUENCE [LARGE SCALE GENOMIC DNA]</scope>
    <source>
        <strain evidence="1 2">CCUG 52769</strain>
    </source>
</reference>
<evidence type="ECO:0000313" key="1">
    <source>
        <dbReference type="EMBL" id="OWR02508.1"/>
    </source>
</evidence>
<organism evidence="1 2">
    <name type="scientific">Roseateles puraquae</name>
    <dbReference type="NCBI Taxonomy" id="431059"/>
    <lineage>
        <taxon>Bacteria</taxon>
        <taxon>Pseudomonadati</taxon>
        <taxon>Pseudomonadota</taxon>
        <taxon>Betaproteobacteria</taxon>
        <taxon>Burkholderiales</taxon>
        <taxon>Sphaerotilaceae</taxon>
        <taxon>Roseateles</taxon>
    </lineage>
</organism>
<proteinExistence type="predicted"/>
<dbReference type="Proteomes" id="UP000197446">
    <property type="component" value="Unassembled WGS sequence"/>
</dbReference>
<gene>
    <name evidence="1" type="ORF">CDO81_20220</name>
</gene>
<comment type="caution">
    <text evidence="1">The sequence shown here is derived from an EMBL/GenBank/DDBJ whole genome shotgun (WGS) entry which is preliminary data.</text>
</comment>
<name>A0A254NAQ5_9BURK</name>
<accession>A0A254NAQ5</accession>
<dbReference type="EMBL" id="NISI01000009">
    <property type="protein sequence ID" value="OWR02508.1"/>
    <property type="molecule type" value="Genomic_DNA"/>
</dbReference>